<comment type="subunit">
    <text evidence="3">Homodimer.</text>
</comment>
<reference evidence="7" key="1">
    <citation type="journal article" date="2014" name="Front. Microbiol.">
        <title>High frequency of phylogenetically diverse reductive dehalogenase-homologous genes in deep subseafloor sedimentary metagenomes.</title>
        <authorList>
            <person name="Kawai M."/>
            <person name="Futagami T."/>
            <person name="Toyoda A."/>
            <person name="Takaki Y."/>
            <person name="Nishi S."/>
            <person name="Hori S."/>
            <person name="Arai W."/>
            <person name="Tsubouchi T."/>
            <person name="Morono Y."/>
            <person name="Uchiyama I."/>
            <person name="Ito T."/>
            <person name="Fujiyama A."/>
            <person name="Inagaki F."/>
            <person name="Takami H."/>
        </authorList>
    </citation>
    <scope>NUCLEOTIDE SEQUENCE</scope>
    <source>
        <strain evidence="7">Expedition CK06-06</strain>
    </source>
</reference>
<dbReference type="EMBL" id="BARV01024425">
    <property type="protein sequence ID" value="GAI46352.1"/>
    <property type="molecule type" value="Genomic_DNA"/>
</dbReference>
<evidence type="ECO:0000256" key="1">
    <source>
        <dbReference type="ARBA" id="ARBA00004496"/>
    </source>
</evidence>
<gene>
    <name evidence="7" type="ORF">S06H3_39874</name>
</gene>
<keyword evidence="4" id="KW-0963">Cytoplasm</keyword>
<dbReference type="PANTHER" id="PTHR21237">
    <property type="entry name" value="GRPE PROTEIN"/>
    <property type="match status" value="1"/>
</dbReference>
<evidence type="ECO:0000313" key="7">
    <source>
        <dbReference type="EMBL" id="GAI46352.1"/>
    </source>
</evidence>
<keyword evidence="6" id="KW-0143">Chaperone</keyword>
<dbReference type="PROSITE" id="PS01071">
    <property type="entry name" value="GRPE"/>
    <property type="match status" value="1"/>
</dbReference>
<dbReference type="FunFam" id="2.30.22.10:FF:000001">
    <property type="entry name" value="Protein GrpE"/>
    <property type="match status" value="1"/>
</dbReference>
<organism evidence="7">
    <name type="scientific">marine sediment metagenome</name>
    <dbReference type="NCBI Taxonomy" id="412755"/>
    <lineage>
        <taxon>unclassified sequences</taxon>
        <taxon>metagenomes</taxon>
        <taxon>ecological metagenomes</taxon>
    </lineage>
</organism>
<comment type="subcellular location">
    <subcellularLocation>
        <location evidence="1">Cytoplasm</location>
    </subcellularLocation>
</comment>
<protein>
    <recommendedName>
        <fullName evidence="8">Protein GrpE</fullName>
    </recommendedName>
</protein>
<evidence type="ECO:0008006" key="8">
    <source>
        <dbReference type="Google" id="ProtNLM"/>
    </source>
</evidence>
<accession>X1NQL9</accession>
<dbReference type="SUPFAM" id="SSF51064">
    <property type="entry name" value="Head domain of nucleotide exchange factor GrpE"/>
    <property type="match status" value="1"/>
</dbReference>
<feature type="non-terminal residue" evidence="7">
    <location>
        <position position="1"/>
    </location>
</feature>
<evidence type="ECO:0000256" key="5">
    <source>
        <dbReference type="ARBA" id="ARBA00023016"/>
    </source>
</evidence>
<dbReference type="GO" id="GO:0000774">
    <property type="term" value="F:adenyl-nucleotide exchange factor activity"/>
    <property type="evidence" value="ECO:0007669"/>
    <property type="project" value="InterPro"/>
</dbReference>
<dbReference type="GO" id="GO:0005737">
    <property type="term" value="C:cytoplasm"/>
    <property type="evidence" value="ECO:0007669"/>
    <property type="project" value="UniProtKB-SubCell"/>
</dbReference>
<proteinExistence type="inferred from homology"/>
<dbReference type="GO" id="GO:0051082">
    <property type="term" value="F:unfolded protein binding"/>
    <property type="evidence" value="ECO:0007669"/>
    <property type="project" value="TreeGrafter"/>
</dbReference>
<comment type="caution">
    <text evidence="7">The sequence shown here is derived from an EMBL/GenBank/DDBJ whole genome shotgun (WGS) entry which is preliminary data.</text>
</comment>
<dbReference type="InterPro" id="IPR013805">
    <property type="entry name" value="GrpE_CC"/>
</dbReference>
<dbReference type="PANTHER" id="PTHR21237:SF23">
    <property type="entry name" value="GRPE PROTEIN HOMOLOG, MITOCHONDRIAL"/>
    <property type="match status" value="1"/>
</dbReference>
<dbReference type="GO" id="GO:0006457">
    <property type="term" value="P:protein folding"/>
    <property type="evidence" value="ECO:0007669"/>
    <property type="project" value="InterPro"/>
</dbReference>
<keyword evidence="5" id="KW-0346">Stress response</keyword>
<sequence length="119" mass="13396">ETVEFANSTLILNLLTIIDDLERAFDSLPAQLTGFSWIDGIKLIYNKLKATLEAQGLAEIKAKGEPFDPYLHEAVMHQEGEEGIVIEEIQKGYKLKNKVIRPSMVIVGRGEEQPSRKEE</sequence>
<evidence type="ECO:0000256" key="3">
    <source>
        <dbReference type="ARBA" id="ARBA00011738"/>
    </source>
</evidence>
<dbReference type="CDD" id="cd00446">
    <property type="entry name" value="GrpE"/>
    <property type="match status" value="1"/>
</dbReference>
<dbReference type="InterPro" id="IPR000740">
    <property type="entry name" value="GrpE"/>
</dbReference>
<evidence type="ECO:0000256" key="2">
    <source>
        <dbReference type="ARBA" id="ARBA00009054"/>
    </source>
</evidence>
<evidence type="ECO:0000256" key="6">
    <source>
        <dbReference type="ARBA" id="ARBA00023186"/>
    </source>
</evidence>
<dbReference type="InterPro" id="IPR009012">
    <property type="entry name" value="GrpE_head"/>
</dbReference>
<name>X1NQL9_9ZZZZ</name>
<comment type="similarity">
    <text evidence="2">Belongs to the GrpE family.</text>
</comment>
<dbReference type="AlphaFoldDB" id="X1NQL9"/>
<dbReference type="Gene3D" id="2.30.22.10">
    <property type="entry name" value="Head domain of nucleotide exchange factor GrpE"/>
    <property type="match status" value="1"/>
</dbReference>
<dbReference type="PRINTS" id="PR00773">
    <property type="entry name" value="GRPEPROTEIN"/>
</dbReference>
<dbReference type="GO" id="GO:0042803">
    <property type="term" value="F:protein homodimerization activity"/>
    <property type="evidence" value="ECO:0007669"/>
    <property type="project" value="InterPro"/>
</dbReference>
<dbReference type="Pfam" id="PF01025">
    <property type="entry name" value="GrpE"/>
    <property type="match status" value="1"/>
</dbReference>
<dbReference type="GO" id="GO:0051087">
    <property type="term" value="F:protein-folding chaperone binding"/>
    <property type="evidence" value="ECO:0007669"/>
    <property type="project" value="InterPro"/>
</dbReference>
<evidence type="ECO:0000256" key="4">
    <source>
        <dbReference type="ARBA" id="ARBA00022490"/>
    </source>
</evidence>
<dbReference type="SUPFAM" id="SSF58014">
    <property type="entry name" value="Coiled-coil domain of nucleotide exchange factor GrpE"/>
    <property type="match status" value="1"/>
</dbReference>
<dbReference type="Gene3D" id="3.90.20.20">
    <property type="match status" value="1"/>
</dbReference>